<dbReference type="InterPro" id="IPR051534">
    <property type="entry name" value="CBASS_pafABC_assoc_protein"/>
</dbReference>
<dbReference type="InterPro" id="IPR036388">
    <property type="entry name" value="WH-like_DNA-bd_sf"/>
</dbReference>
<dbReference type="InterPro" id="IPR026881">
    <property type="entry name" value="WYL_dom"/>
</dbReference>
<evidence type="ECO:0000259" key="2">
    <source>
        <dbReference type="Pfam" id="PF13280"/>
    </source>
</evidence>
<dbReference type="SUPFAM" id="SSF46785">
    <property type="entry name" value="Winged helix' DNA-binding domain"/>
    <property type="match status" value="1"/>
</dbReference>
<name>A0A926RW73_9BACI</name>
<protein>
    <submittedName>
        <fullName evidence="3">YafY family transcriptional regulator</fullName>
    </submittedName>
</protein>
<feature type="domain" description="WYL" evidence="2">
    <location>
        <begin position="139"/>
        <end position="205"/>
    </location>
</feature>
<organism evidence="3 4">
    <name type="scientific">Metabacillus arenae</name>
    <dbReference type="NCBI Taxonomy" id="2771434"/>
    <lineage>
        <taxon>Bacteria</taxon>
        <taxon>Bacillati</taxon>
        <taxon>Bacillota</taxon>
        <taxon>Bacilli</taxon>
        <taxon>Bacillales</taxon>
        <taxon>Bacillaceae</taxon>
        <taxon>Metabacillus</taxon>
    </lineage>
</organism>
<dbReference type="Pfam" id="PF13280">
    <property type="entry name" value="WYL"/>
    <property type="match status" value="1"/>
</dbReference>
<dbReference type="AlphaFoldDB" id="A0A926RW73"/>
<dbReference type="InterPro" id="IPR036390">
    <property type="entry name" value="WH_DNA-bd_sf"/>
</dbReference>
<gene>
    <name evidence="3" type="ORF">IC621_09570</name>
</gene>
<dbReference type="Gene3D" id="1.10.10.10">
    <property type="entry name" value="Winged helix-like DNA-binding domain superfamily/Winged helix DNA-binding domain"/>
    <property type="match status" value="1"/>
</dbReference>
<dbReference type="PANTHER" id="PTHR34580:SF3">
    <property type="entry name" value="PROTEIN PAFB"/>
    <property type="match status" value="1"/>
</dbReference>
<dbReference type="Pfam" id="PF08279">
    <property type="entry name" value="HTH_11"/>
    <property type="match status" value="1"/>
</dbReference>
<accession>A0A926RW73</accession>
<evidence type="ECO:0000313" key="3">
    <source>
        <dbReference type="EMBL" id="MBD1380478.1"/>
    </source>
</evidence>
<dbReference type="EMBL" id="JACXAI010000010">
    <property type="protein sequence ID" value="MBD1380478.1"/>
    <property type="molecule type" value="Genomic_DNA"/>
</dbReference>
<dbReference type="PIRSF" id="PIRSF016838">
    <property type="entry name" value="PafC"/>
    <property type="match status" value="1"/>
</dbReference>
<dbReference type="RefSeq" id="WP_191158073.1">
    <property type="nucleotide sequence ID" value="NZ_JACXAI010000010.1"/>
</dbReference>
<comment type="caution">
    <text evidence="3">The sequence shown here is derived from an EMBL/GenBank/DDBJ whole genome shotgun (WGS) entry which is preliminary data.</text>
</comment>
<keyword evidence="4" id="KW-1185">Reference proteome</keyword>
<dbReference type="InterPro" id="IPR028349">
    <property type="entry name" value="PafC-like"/>
</dbReference>
<reference evidence="3" key="1">
    <citation type="submission" date="2020-09" db="EMBL/GenBank/DDBJ databases">
        <title>A novel bacterium of genus Bacillus, isolated from South China Sea.</title>
        <authorList>
            <person name="Huang H."/>
            <person name="Mo K."/>
            <person name="Hu Y."/>
        </authorList>
    </citation>
    <scope>NUCLEOTIDE SEQUENCE</scope>
    <source>
        <strain evidence="3">IB182487</strain>
    </source>
</reference>
<sequence length="319" mass="37217">MSKTDNMLFILWLLKTRKRLTAKQIAETLEINIRTVYRYIDALCVSGVPIISEAGHNGGYSLLDHSIEVPLFFDLDEQKALIHASIFAKESGYPFEDSLNSAIAKLKMYTNEKQLDEINRHLTGFDVISTPTNPKLNSYLQEIEQSVANGFTLEMEYQKRDKQTLASRHINPYGLIHWKSKWYVIAFCHYRQEIRSFRVDRIESLNRTISTFEPPVDFSSKEFFLKNILPDQNTQENLISVEIKGKEQAINELCQHWLFAHLLVERTNEHVIVKLDEKAIRTYVPYILLSYGKSIQIVEPLFLKERMITILTELLNHYD</sequence>
<dbReference type="InterPro" id="IPR013196">
    <property type="entry name" value="HTH_11"/>
</dbReference>
<dbReference type="PROSITE" id="PS52050">
    <property type="entry name" value="WYL"/>
    <property type="match status" value="1"/>
</dbReference>
<dbReference type="PANTHER" id="PTHR34580">
    <property type="match status" value="1"/>
</dbReference>
<feature type="domain" description="Helix-turn-helix type 11" evidence="1">
    <location>
        <begin position="9"/>
        <end position="60"/>
    </location>
</feature>
<evidence type="ECO:0000259" key="1">
    <source>
        <dbReference type="Pfam" id="PF08279"/>
    </source>
</evidence>
<dbReference type="Proteomes" id="UP000626844">
    <property type="component" value="Unassembled WGS sequence"/>
</dbReference>
<proteinExistence type="predicted"/>
<evidence type="ECO:0000313" key="4">
    <source>
        <dbReference type="Proteomes" id="UP000626844"/>
    </source>
</evidence>